<dbReference type="GO" id="GO:0003755">
    <property type="term" value="F:peptidyl-prolyl cis-trans isomerase activity"/>
    <property type="evidence" value="ECO:0007669"/>
    <property type="project" value="UniProtKB-KW"/>
</dbReference>
<keyword evidence="10" id="KW-1185">Reference proteome</keyword>
<dbReference type="EC" id="5.2.1.8" evidence="3"/>
<feature type="domain" description="PpiC" evidence="8">
    <location>
        <begin position="145"/>
        <end position="241"/>
    </location>
</feature>
<evidence type="ECO:0000256" key="7">
    <source>
        <dbReference type="SAM" id="SignalP"/>
    </source>
</evidence>
<dbReference type="InterPro" id="IPR046357">
    <property type="entry name" value="PPIase_dom_sf"/>
</dbReference>
<evidence type="ECO:0000256" key="1">
    <source>
        <dbReference type="ARBA" id="ARBA00000971"/>
    </source>
</evidence>
<feature type="signal peptide" evidence="7">
    <location>
        <begin position="1"/>
        <end position="23"/>
    </location>
</feature>
<feature type="chain" id="PRO_5043800858" description="peptidylprolyl isomerase" evidence="7">
    <location>
        <begin position="24"/>
        <end position="298"/>
    </location>
</feature>
<dbReference type="PROSITE" id="PS01096">
    <property type="entry name" value="PPIC_PPIASE_1"/>
    <property type="match status" value="1"/>
</dbReference>
<evidence type="ECO:0000259" key="8">
    <source>
        <dbReference type="PROSITE" id="PS50198"/>
    </source>
</evidence>
<proteinExistence type="inferred from homology"/>
<evidence type="ECO:0000256" key="6">
    <source>
        <dbReference type="PROSITE-ProRule" id="PRU00278"/>
    </source>
</evidence>
<dbReference type="PROSITE" id="PS50198">
    <property type="entry name" value="PPIC_PPIASE_2"/>
    <property type="match status" value="1"/>
</dbReference>
<dbReference type="RefSeq" id="WP_230778676.1">
    <property type="nucleotide sequence ID" value="NZ_JAJNCT010000025.1"/>
</dbReference>
<evidence type="ECO:0000256" key="4">
    <source>
        <dbReference type="ARBA" id="ARBA00023110"/>
    </source>
</evidence>
<evidence type="ECO:0000256" key="5">
    <source>
        <dbReference type="ARBA" id="ARBA00023235"/>
    </source>
</evidence>
<evidence type="ECO:0000313" key="9">
    <source>
        <dbReference type="EMBL" id="MCD2167197.1"/>
    </source>
</evidence>
<dbReference type="InterPro" id="IPR050245">
    <property type="entry name" value="PrsA_foldase"/>
</dbReference>
<evidence type="ECO:0000256" key="3">
    <source>
        <dbReference type="ARBA" id="ARBA00013194"/>
    </source>
</evidence>
<dbReference type="Gene3D" id="3.10.50.40">
    <property type="match status" value="1"/>
</dbReference>
<dbReference type="AlphaFoldDB" id="A0AAW4Y0A9"/>
<gene>
    <name evidence="9" type="ORF">LPW39_18915</name>
</gene>
<protein>
    <recommendedName>
        <fullName evidence="3">peptidylprolyl isomerase</fullName>
        <ecNumber evidence="3">5.2.1.8</ecNumber>
    </recommendedName>
</protein>
<comment type="similarity">
    <text evidence="2">Belongs to the PpiC/parvulin rotamase family.</text>
</comment>
<dbReference type="PANTHER" id="PTHR47245">
    <property type="entry name" value="PEPTIDYLPROLYL ISOMERASE"/>
    <property type="match status" value="1"/>
</dbReference>
<name>A0AAW4Y0A9_9BURK</name>
<sequence>MRNRMFFAPVGIVLSVLSLAVSAATTNESPILVSGVPGAEVRVVDIQAEAQRLPVEMRDSFLANKDGVQQMVHALFVRRAMAAYARSVGVEDDPQVAAAARIAADKVISDAYLAQFNAKHAPDPKLIEAQIKAHYAANKDSMATPEEVHLAHILVKGKTDAAKQKAEKLLAEAKAGADFAQLAKDNSEDPGSAARGGDLGFIARGRMVPEFEKAGFALTKPGEFAPVVESQFGYHVIKFIERKPAVQKTFEEARPELEKQFTQKALQAAREAEVEKVTSKAKFDEKALEAFLAQYKAK</sequence>
<keyword evidence="5 6" id="KW-0413">Isomerase</keyword>
<comment type="catalytic activity">
    <reaction evidence="1">
        <text>[protein]-peptidylproline (omega=180) = [protein]-peptidylproline (omega=0)</text>
        <dbReference type="Rhea" id="RHEA:16237"/>
        <dbReference type="Rhea" id="RHEA-COMP:10747"/>
        <dbReference type="Rhea" id="RHEA-COMP:10748"/>
        <dbReference type="ChEBI" id="CHEBI:83833"/>
        <dbReference type="ChEBI" id="CHEBI:83834"/>
        <dbReference type="EC" id="5.2.1.8"/>
    </reaction>
</comment>
<evidence type="ECO:0000313" key="10">
    <source>
        <dbReference type="Proteomes" id="UP001199260"/>
    </source>
</evidence>
<dbReference type="PANTHER" id="PTHR47245:SF2">
    <property type="entry name" value="PEPTIDYL-PROLYL CIS-TRANS ISOMERASE HP_0175-RELATED"/>
    <property type="match status" value="1"/>
</dbReference>
<dbReference type="EMBL" id="JAJNCT010000025">
    <property type="protein sequence ID" value="MCD2167197.1"/>
    <property type="molecule type" value="Genomic_DNA"/>
</dbReference>
<dbReference type="SUPFAM" id="SSF54534">
    <property type="entry name" value="FKBP-like"/>
    <property type="match status" value="1"/>
</dbReference>
<dbReference type="InterPro" id="IPR000297">
    <property type="entry name" value="PPIase_PpiC"/>
</dbReference>
<keyword evidence="4 6" id="KW-0697">Rotamase</keyword>
<dbReference type="InterPro" id="IPR027304">
    <property type="entry name" value="Trigger_fact/SurA_dom_sf"/>
</dbReference>
<keyword evidence="7" id="KW-0732">Signal</keyword>
<organism evidence="9 10">
    <name type="scientific">Comamonas koreensis</name>
    <dbReference type="NCBI Taxonomy" id="160825"/>
    <lineage>
        <taxon>Bacteria</taxon>
        <taxon>Pseudomonadati</taxon>
        <taxon>Pseudomonadota</taxon>
        <taxon>Betaproteobacteria</taxon>
        <taxon>Burkholderiales</taxon>
        <taxon>Comamonadaceae</taxon>
        <taxon>Comamonas</taxon>
    </lineage>
</organism>
<reference evidence="9 10" key="1">
    <citation type="submission" date="2021-11" db="EMBL/GenBank/DDBJ databases">
        <title>Genome sequence.</title>
        <authorList>
            <person name="Sun Q."/>
        </authorList>
    </citation>
    <scope>NUCLEOTIDE SEQUENCE [LARGE SCALE GENOMIC DNA]</scope>
    <source>
        <strain evidence="9 10">KCTC 12005</strain>
    </source>
</reference>
<evidence type="ECO:0000256" key="2">
    <source>
        <dbReference type="ARBA" id="ARBA00007656"/>
    </source>
</evidence>
<dbReference type="SUPFAM" id="SSF109998">
    <property type="entry name" value="Triger factor/SurA peptide-binding domain-like"/>
    <property type="match status" value="1"/>
</dbReference>
<accession>A0AAW4Y0A9</accession>
<dbReference type="Pfam" id="PF13616">
    <property type="entry name" value="Rotamase_3"/>
    <property type="match status" value="1"/>
</dbReference>
<dbReference type="Proteomes" id="UP001199260">
    <property type="component" value="Unassembled WGS sequence"/>
</dbReference>
<dbReference type="InterPro" id="IPR023058">
    <property type="entry name" value="PPIase_PpiC_CS"/>
</dbReference>
<comment type="caution">
    <text evidence="9">The sequence shown here is derived from an EMBL/GenBank/DDBJ whole genome shotgun (WGS) entry which is preliminary data.</text>
</comment>